<feature type="region of interest" description="Disordered" evidence="1">
    <location>
        <begin position="178"/>
        <end position="377"/>
    </location>
</feature>
<feature type="compositionally biased region" description="Low complexity" evidence="1">
    <location>
        <begin position="250"/>
        <end position="263"/>
    </location>
</feature>
<dbReference type="AlphaFoldDB" id="A0A423SEN3"/>
<evidence type="ECO:0000313" key="3">
    <source>
        <dbReference type="Proteomes" id="UP000283509"/>
    </source>
</evidence>
<feature type="compositionally biased region" description="Polar residues" evidence="1">
    <location>
        <begin position="1"/>
        <end position="10"/>
    </location>
</feature>
<reference evidence="2 3" key="1">
    <citation type="submission" date="2018-04" db="EMBL/GenBank/DDBJ databases">
        <authorList>
            <person name="Zhang X."/>
            <person name="Yuan J."/>
            <person name="Li F."/>
            <person name="Xiang J."/>
        </authorList>
    </citation>
    <scope>NUCLEOTIDE SEQUENCE [LARGE SCALE GENOMIC DNA]</scope>
    <source>
        <tissue evidence="2">Muscle</tissue>
    </source>
</reference>
<organism evidence="2 3">
    <name type="scientific">Penaeus vannamei</name>
    <name type="common">Whiteleg shrimp</name>
    <name type="synonym">Litopenaeus vannamei</name>
    <dbReference type="NCBI Taxonomy" id="6689"/>
    <lineage>
        <taxon>Eukaryota</taxon>
        <taxon>Metazoa</taxon>
        <taxon>Ecdysozoa</taxon>
        <taxon>Arthropoda</taxon>
        <taxon>Crustacea</taxon>
        <taxon>Multicrustacea</taxon>
        <taxon>Malacostraca</taxon>
        <taxon>Eumalacostraca</taxon>
        <taxon>Eucarida</taxon>
        <taxon>Decapoda</taxon>
        <taxon>Dendrobranchiata</taxon>
        <taxon>Penaeoidea</taxon>
        <taxon>Penaeidae</taxon>
        <taxon>Penaeus</taxon>
    </lineage>
</organism>
<feature type="compositionally biased region" description="Pro residues" evidence="1">
    <location>
        <begin position="193"/>
        <end position="212"/>
    </location>
</feature>
<feature type="region of interest" description="Disordered" evidence="1">
    <location>
        <begin position="116"/>
        <end position="162"/>
    </location>
</feature>
<dbReference type="Proteomes" id="UP000283509">
    <property type="component" value="Unassembled WGS sequence"/>
</dbReference>
<dbReference type="OrthoDB" id="6378135at2759"/>
<sequence length="377" mass="38837">MTTLCSTPESLPSPRAADAAPPGFQAPSDPSPRPYDAPGFPSGAPAPSYSARSDADYEVPFFTVAHYRTPTAPTTYEYAATHTGFPEGAGEALYNGGLDTEAMSPVELAFGSSAGEAGRWWPRDGPEAPVEPTPPTQPLRSPVGPAPPQGRSEPDCALPAHPPGAFIRRVYGSHDRTPVGCLHAAAGTAPRGQKPPTPGAKPAPPETPPRPSRPARSHDETPVRGSVDFLLDQPARTPSRSRSGSRRRASSPGRRTTPTTPTSSFPPEMSQSTPLIPRDTGQGAGDGVPGAAQAQDAASRQTSLSGSGGRGGGGGGREEPATSLSGAPMDGSGVYEDAGVSDAADRLESALHSSSSSEVMVTPRTPRTPRTSRSKSR</sequence>
<accession>A0A423SEN3</accession>
<evidence type="ECO:0000256" key="1">
    <source>
        <dbReference type="SAM" id="MobiDB-lite"/>
    </source>
</evidence>
<feature type="compositionally biased region" description="Low complexity" evidence="1">
    <location>
        <begin position="37"/>
        <end position="52"/>
    </location>
</feature>
<feature type="compositionally biased region" description="Low complexity" evidence="1">
    <location>
        <begin position="353"/>
        <end position="369"/>
    </location>
</feature>
<evidence type="ECO:0000313" key="2">
    <source>
        <dbReference type="EMBL" id="ROT62641.1"/>
    </source>
</evidence>
<name>A0A423SEN3_PENVA</name>
<comment type="caution">
    <text evidence="2">The sequence shown here is derived from an EMBL/GenBank/DDBJ whole genome shotgun (WGS) entry which is preliminary data.</text>
</comment>
<feature type="region of interest" description="Disordered" evidence="1">
    <location>
        <begin position="1"/>
        <end position="52"/>
    </location>
</feature>
<reference evidence="2 3" key="2">
    <citation type="submission" date="2019-01" db="EMBL/GenBank/DDBJ databases">
        <title>The decoding of complex shrimp genome reveals the adaptation for benthos swimmer, frequently molting mechanism and breeding impact on genome.</title>
        <authorList>
            <person name="Sun Y."/>
            <person name="Gao Y."/>
            <person name="Yu Y."/>
        </authorList>
    </citation>
    <scope>NUCLEOTIDE SEQUENCE [LARGE SCALE GENOMIC DNA]</scope>
    <source>
        <tissue evidence="2">Muscle</tissue>
    </source>
</reference>
<protein>
    <submittedName>
        <fullName evidence="2">Uncharacterized protein</fullName>
    </submittedName>
</protein>
<feature type="compositionally biased region" description="Gly residues" evidence="1">
    <location>
        <begin position="306"/>
        <end position="315"/>
    </location>
</feature>
<proteinExistence type="predicted"/>
<dbReference type="EMBL" id="QCYY01003573">
    <property type="protein sequence ID" value="ROT62641.1"/>
    <property type="molecule type" value="Genomic_DNA"/>
</dbReference>
<keyword evidence="3" id="KW-1185">Reference proteome</keyword>
<gene>
    <name evidence="2" type="ORF">C7M84_019505</name>
</gene>